<protein>
    <submittedName>
        <fullName evidence="1">Uncharacterized protein</fullName>
    </submittedName>
</protein>
<reference evidence="1" key="1">
    <citation type="submission" date="2019-05" db="EMBL/GenBank/DDBJ databases">
        <title>Annotation for the trematode Fasciolopsis buski.</title>
        <authorList>
            <person name="Choi Y.-J."/>
        </authorList>
    </citation>
    <scope>NUCLEOTIDE SEQUENCE</scope>
    <source>
        <strain evidence="1">HT</strain>
        <tissue evidence="1">Whole worm</tissue>
    </source>
</reference>
<dbReference type="EMBL" id="LUCM01011178">
    <property type="protein sequence ID" value="KAA0184322.1"/>
    <property type="molecule type" value="Genomic_DNA"/>
</dbReference>
<gene>
    <name evidence="1" type="ORF">FBUS_05525</name>
</gene>
<sequence>MYICAEAPLALLDADHFSLESGSLVGSHRELNLPGHRTELSSGTTDLADEFDFDIYLSGSLSDLVVNFDDVVYSVDAIHGPEVAQALIKQTDAKIQNTATLSQVKFWWREAVEEKPRLNYPLQDFQPKLTSYDDVSNQRESSTC</sequence>
<dbReference type="OrthoDB" id="6280626at2759"/>
<evidence type="ECO:0000313" key="2">
    <source>
        <dbReference type="Proteomes" id="UP000728185"/>
    </source>
</evidence>
<name>A0A8E0VE74_9TREM</name>
<comment type="caution">
    <text evidence="1">The sequence shown here is derived from an EMBL/GenBank/DDBJ whole genome shotgun (WGS) entry which is preliminary data.</text>
</comment>
<dbReference type="Proteomes" id="UP000728185">
    <property type="component" value="Unassembled WGS sequence"/>
</dbReference>
<accession>A0A8E0VE74</accession>
<dbReference type="AlphaFoldDB" id="A0A8E0VE74"/>
<organism evidence="1 2">
    <name type="scientific">Fasciolopsis buskii</name>
    <dbReference type="NCBI Taxonomy" id="27845"/>
    <lineage>
        <taxon>Eukaryota</taxon>
        <taxon>Metazoa</taxon>
        <taxon>Spiralia</taxon>
        <taxon>Lophotrochozoa</taxon>
        <taxon>Platyhelminthes</taxon>
        <taxon>Trematoda</taxon>
        <taxon>Digenea</taxon>
        <taxon>Plagiorchiida</taxon>
        <taxon>Echinostomata</taxon>
        <taxon>Echinostomatoidea</taxon>
        <taxon>Fasciolidae</taxon>
        <taxon>Fasciolopsis</taxon>
    </lineage>
</organism>
<keyword evidence="2" id="KW-1185">Reference proteome</keyword>
<proteinExistence type="predicted"/>
<evidence type="ECO:0000313" key="1">
    <source>
        <dbReference type="EMBL" id="KAA0184322.1"/>
    </source>
</evidence>